<protein>
    <recommendedName>
        <fullName evidence="4">Lipoprotein</fullName>
    </recommendedName>
</protein>
<evidence type="ECO:0000313" key="3">
    <source>
        <dbReference type="Proteomes" id="UP000028725"/>
    </source>
</evidence>
<evidence type="ECO:0000256" key="1">
    <source>
        <dbReference type="SAM" id="SignalP"/>
    </source>
</evidence>
<keyword evidence="1" id="KW-0732">Signal</keyword>
<name>A0A085W4K2_9BACT</name>
<accession>A0A085W4K2</accession>
<dbReference type="OrthoDB" id="5516166at2"/>
<keyword evidence="3" id="KW-1185">Reference proteome</keyword>
<dbReference type="RefSeq" id="WP_044196848.1">
    <property type="nucleotide sequence ID" value="NZ_JMCB01000020.1"/>
</dbReference>
<proteinExistence type="predicted"/>
<evidence type="ECO:0000313" key="2">
    <source>
        <dbReference type="EMBL" id="KFE62615.1"/>
    </source>
</evidence>
<dbReference type="STRING" id="394096.DB31_3729"/>
<comment type="caution">
    <text evidence="2">The sequence shown here is derived from an EMBL/GenBank/DDBJ whole genome shotgun (WGS) entry which is preliminary data.</text>
</comment>
<dbReference type="AlphaFoldDB" id="A0A085W4K2"/>
<organism evidence="2 3">
    <name type="scientific">Hyalangium minutum</name>
    <dbReference type="NCBI Taxonomy" id="394096"/>
    <lineage>
        <taxon>Bacteria</taxon>
        <taxon>Pseudomonadati</taxon>
        <taxon>Myxococcota</taxon>
        <taxon>Myxococcia</taxon>
        <taxon>Myxococcales</taxon>
        <taxon>Cystobacterineae</taxon>
        <taxon>Archangiaceae</taxon>
        <taxon>Hyalangium</taxon>
    </lineage>
</organism>
<feature type="signal peptide" evidence="1">
    <location>
        <begin position="1"/>
        <end position="22"/>
    </location>
</feature>
<feature type="chain" id="PRO_5001799215" description="Lipoprotein" evidence="1">
    <location>
        <begin position="23"/>
        <end position="127"/>
    </location>
</feature>
<evidence type="ECO:0008006" key="4">
    <source>
        <dbReference type="Google" id="ProtNLM"/>
    </source>
</evidence>
<dbReference type="PATRIC" id="fig|394096.3.peg.7464"/>
<dbReference type="Proteomes" id="UP000028725">
    <property type="component" value="Unassembled WGS sequence"/>
</dbReference>
<gene>
    <name evidence="2" type="ORF">DB31_3729</name>
</gene>
<dbReference type="EMBL" id="JMCB01000020">
    <property type="protein sequence ID" value="KFE62615.1"/>
    <property type="molecule type" value="Genomic_DNA"/>
</dbReference>
<sequence>MKKYIGAAAVVGLCLMQGTAVGQTSEPACFQTLNQGGATVALGAYEQSCATITWSSGVITKDVKYNCCAPVATIRVHGNDWNKLVDEGKLDGLRYQRISKDSNGAYVLEFRKIVGKQPTSINPADFN</sequence>
<reference evidence="2 3" key="1">
    <citation type="submission" date="2014-04" db="EMBL/GenBank/DDBJ databases">
        <title>Genome assembly of Hyalangium minutum DSM 14724.</title>
        <authorList>
            <person name="Sharma G."/>
            <person name="Subramanian S."/>
        </authorList>
    </citation>
    <scope>NUCLEOTIDE SEQUENCE [LARGE SCALE GENOMIC DNA]</scope>
    <source>
        <strain evidence="2 3">DSM 14724</strain>
    </source>
</reference>